<proteinExistence type="predicted"/>
<reference evidence="1 2" key="1">
    <citation type="submission" date="2016-12" db="EMBL/GenBank/DDBJ databases">
        <title>Trade-off between light-utilization and light-protection in marine flavobacteria.</title>
        <authorList>
            <person name="Kumagai Y."/>
            <person name="Yoshizawa S."/>
            <person name="Kogure K."/>
            <person name="Iwasaki W."/>
        </authorList>
    </citation>
    <scope>NUCLEOTIDE SEQUENCE [LARGE SCALE GENOMIC DNA]</scope>
    <source>
        <strain evidence="1 2">KCTC 22729</strain>
    </source>
</reference>
<evidence type="ECO:0000313" key="1">
    <source>
        <dbReference type="EMBL" id="PQJ74419.1"/>
    </source>
</evidence>
<sequence length="67" mass="7598">MKTTNLSAAEQSVLDVVQKEPLTSFEILKRVDNVPMILSLYNVLDELTNKGIIKSFIKENKKYHCAS</sequence>
<evidence type="ECO:0000313" key="2">
    <source>
        <dbReference type="Proteomes" id="UP000237608"/>
    </source>
</evidence>
<dbReference type="AlphaFoldDB" id="A0A2S7W9W6"/>
<accession>A0A2S7W9W6</accession>
<name>A0A2S7W9W6_9FLAO</name>
<dbReference type="RefSeq" id="WP_105045567.1">
    <property type="nucleotide sequence ID" value="NZ_CP150662.1"/>
</dbReference>
<gene>
    <name evidence="1" type="ORF">BTO13_03655</name>
</gene>
<organism evidence="1 2">
    <name type="scientific">Polaribacter gangjinensis</name>
    <dbReference type="NCBI Taxonomy" id="574710"/>
    <lineage>
        <taxon>Bacteria</taxon>
        <taxon>Pseudomonadati</taxon>
        <taxon>Bacteroidota</taxon>
        <taxon>Flavobacteriia</taxon>
        <taxon>Flavobacteriales</taxon>
        <taxon>Flavobacteriaceae</taxon>
    </lineage>
</organism>
<comment type="caution">
    <text evidence="1">The sequence shown here is derived from an EMBL/GenBank/DDBJ whole genome shotgun (WGS) entry which is preliminary data.</text>
</comment>
<dbReference type="Proteomes" id="UP000237608">
    <property type="component" value="Unassembled WGS sequence"/>
</dbReference>
<dbReference type="EMBL" id="MSCL01000001">
    <property type="protein sequence ID" value="PQJ74419.1"/>
    <property type="molecule type" value="Genomic_DNA"/>
</dbReference>
<dbReference type="OrthoDB" id="1203011at2"/>
<protein>
    <recommendedName>
        <fullName evidence="3">Transcriptional regulator</fullName>
    </recommendedName>
</protein>
<evidence type="ECO:0008006" key="3">
    <source>
        <dbReference type="Google" id="ProtNLM"/>
    </source>
</evidence>
<keyword evidence="2" id="KW-1185">Reference proteome</keyword>